<evidence type="ECO:0000313" key="2">
    <source>
        <dbReference type="Proteomes" id="UP000579250"/>
    </source>
</evidence>
<dbReference type="InterPro" id="IPR038056">
    <property type="entry name" value="YjbR-like_sf"/>
</dbReference>
<sequence>MKIREICLSLPEVTEKPFGGHTAPSFRVRDKLFVMTSEDGLSMTFKAGPGVQEALVAENPEAFFVPKYVGSKGWVGARLDVDHDWDEMAELIEDSYRLIAPKRLANLLDRD</sequence>
<organism evidence="1 2">
    <name type="scientific">Actinomadura latina</name>
    <dbReference type="NCBI Taxonomy" id="163603"/>
    <lineage>
        <taxon>Bacteria</taxon>
        <taxon>Bacillati</taxon>
        <taxon>Actinomycetota</taxon>
        <taxon>Actinomycetes</taxon>
        <taxon>Streptosporangiales</taxon>
        <taxon>Thermomonosporaceae</taxon>
        <taxon>Actinomadura</taxon>
    </lineage>
</organism>
<dbReference type="Proteomes" id="UP000579250">
    <property type="component" value="Unassembled WGS sequence"/>
</dbReference>
<keyword evidence="2" id="KW-1185">Reference proteome</keyword>
<comment type="caution">
    <text evidence="1">The sequence shown here is derived from an EMBL/GenBank/DDBJ whole genome shotgun (WGS) entry which is preliminary data.</text>
</comment>
<proteinExistence type="predicted"/>
<dbReference type="Gene3D" id="3.90.1150.30">
    <property type="match status" value="1"/>
</dbReference>
<accession>A0A846ZA50</accession>
<keyword evidence="1" id="KW-0238">DNA-binding</keyword>
<dbReference type="AlphaFoldDB" id="A0A846ZA50"/>
<evidence type="ECO:0000313" key="1">
    <source>
        <dbReference type="EMBL" id="NKZ07624.1"/>
    </source>
</evidence>
<reference evidence="1 2" key="1">
    <citation type="submission" date="2020-04" db="EMBL/GenBank/DDBJ databases">
        <title>MicrobeNet Type strains.</title>
        <authorList>
            <person name="Nicholson A.C."/>
        </authorList>
    </citation>
    <scope>NUCLEOTIDE SEQUENCE [LARGE SCALE GENOMIC DNA]</scope>
    <source>
        <strain evidence="1 2">ATCC BAA-277</strain>
    </source>
</reference>
<dbReference type="GO" id="GO:0003677">
    <property type="term" value="F:DNA binding"/>
    <property type="evidence" value="ECO:0007669"/>
    <property type="project" value="UniProtKB-KW"/>
</dbReference>
<protein>
    <submittedName>
        <fullName evidence="1">MmcQ/YjbR family DNA-binding protein</fullName>
    </submittedName>
</protein>
<dbReference type="EMBL" id="JAAXPI010000058">
    <property type="protein sequence ID" value="NKZ07624.1"/>
    <property type="molecule type" value="Genomic_DNA"/>
</dbReference>
<gene>
    <name evidence="1" type="ORF">HGB48_28405</name>
</gene>
<dbReference type="Pfam" id="PF04237">
    <property type="entry name" value="YjbR"/>
    <property type="match status" value="1"/>
</dbReference>
<dbReference type="SUPFAM" id="SSF142906">
    <property type="entry name" value="YjbR-like"/>
    <property type="match status" value="1"/>
</dbReference>
<name>A0A846ZA50_9ACTN</name>
<dbReference type="InterPro" id="IPR058532">
    <property type="entry name" value="YjbR/MT2646/Rv2570-like"/>
</dbReference>